<feature type="non-terminal residue" evidence="2">
    <location>
        <position position="83"/>
    </location>
</feature>
<feature type="non-terminal residue" evidence="2">
    <location>
        <position position="1"/>
    </location>
</feature>
<keyword evidence="1" id="KW-0732">Signal</keyword>
<evidence type="ECO:0000256" key="1">
    <source>
        <dbReference type="SAM" id="SignalP"/>
    </source>
</evidence>
<dbReference type="EMBL" id="CM004466">
    <property type="protein sequence ID" value="OCT99173.1"/>
    <property type="molecule type" value="Genomic_DNA"/>
</dbReference>
<name>A0A974DWC5_XENLA</name>
<feature type="chain" id="PRO_5037471094" evidence="1">
    <location>
        <begin position="28"/>
        <end position="83"/>
    </location>
</feature>
<sequence length="83" mass="9334">MLGFKCKCKPVKMLMCLLVLCIGPCRSGIQSFNPACHLRIAEILEDFEYIQDGDIIIGGLMTVNTYADSESLPWEQNYKTLCV</sequence>
<protein>
    <submittedName>
        <fullName evidence="2">Uncharacterized protein</fullName>
    </submittedName>
</protein>
<gene>
    <name evidence="2" type="ORF">XELAEV_180049642mg</name>
</gene>
<accession>A0A974DWC5</accession>
<dbReference type="Proteomes" id="UP000694892">
    <property type="component" value="Chromosome 1L"/>
</dbReference>
<proteinExistence type="predicted"/>
<feature type="signal peptide" evidence="1">
    <location>
        <begin position="1"/>
        <end position="27"/>
    </location>
</feature>
<dbReference type="AlphaFoldDB" id="A0A974DWC5"/>
<reference evidence="3" key="1">
    <citation type="journal article" date="2016" name="Nature">
        <title>Genome evolution in the allotetraploid frog Xenopus laevis.</title>
        <authorList>
            <person name="Session A.M."/>
            <person name="Uno Y."/>
            <person name="Kwon T."/>
            <person name="Chapman J.A."/>
            <person name="Toyoda A."/>
            <person name="Takahashi S."/>
            <person name="Fukui A."/>
            <person name="Hikosaka A."/>
            <person name="Suzuki A."/>
            <person name="Kondo M."/>
            <person name="van Heeringen S.J."/>
            <person name="Quigley I."/>
            <person name="Heinz S."/>
            <person name="Ogino H."/>
            <person name="Ochi H."/>
            <person name="Hellsten U."/>
            <person name="Lyons J.B."/>
            <person name="Simakov O."/>
            <person name="Putnam N."/>
            <person name="Stites J."/>
            <person name="Kuroki Y."/>
            <person name="Tanaka T."/>
            <person name="Michiue T."/>
            <person name="Watanabe M."/>
            <person name="Bogdanovic O."/>
            <person name="Lister R."/>
            <person name="Georgiou G."/>
            <person name="Paranjpe S.S."/>
            <person name="van Kruijsbergen I."/>
            <person name="Shu S."/>
            <person name="Carlson J."/>
            <person name="Kinoshita T."/>
            <person name="Ohta Y."/>
            <person name="Mawaribuchi S."/>
            <person name="Jenkins J."/>
            <person name="Grimwood J."/>
            <person name="Schmutz J."/>
            <person name="Mitros T."/>
            <person name="Mozaffari S.V."/>
            <person name="Suzuki Y."/>
            <person name="Haramoto Y."/>
            <person name="Yamamoto T.S."/>
            <person name="Takagi C."/>
            <person name="Heald R."/>
            <person name="Miller K."/>
            <person name="Haudenschild C."/>
            <person name="Kitzman J."/>
            <person name="Nakayama T."/>
            <person name="Izutsu Y."/>
            <person name="Robert J."/>
            <person name="Fortriede J."/>
            <person name="Burns K."/>
            <person name="Lotay V."/>
            <person name="Karimi K."/>
            <person name="Yasuoka Y."/>
            <person name="Dichmann D.S."/>
            <person name="Flajnik M.F."/>
            <person name="Houston D.W."/>
            <person name="Shendure J."/>
            <person name="DuPasquier L."/>
            <person name="Vize P.D."/>
            <person name="Zorn A.M."/>
            <person name="Ito M."/>
            <person name="Marcotte E.M."/>
            <person name="Wallingford J.B."/>
            <person name="Ito Y."/>
            <person name="Asashima M."/>
            <person name="Ueno N."/>
            <person name="Matsuda Y."/>
            <person name="Veenstra G.J."/>
            <person name="Fujiyama A."/>
            <person name="Harland R.M."/>
            <person name="Taira M."/>
            <person name="Rokhsar D.S."/>
        </authorList>
    </citation>
    <scope>NUCLEOTIDE SEQUENCE [LARGE SCALE GENOMIC DNA]</scope>
    <source>
        <strain evidence="3">J</strain>
    </source>
</reference>
<evidence type="ECO:0000313" key="2">
    <source>
        <dbReference type="EMBL" id="OCT99173.1"/>
    </source>
</evidence>
<organism evidence="2 3">
    <name type="scientific">Xenopus laevis</name>
    <name type="common">African clawed frog</name>
    <dbReference type="NCBI Taxonomy" id="8355"/>
    <lineage>
        <taxon>Eukaryota</taxon>
        <taxon>Metazoa</taxon>
        <taxon>Chordata</taxon>
        <taxon>Craniata</taxon>
        <taxon>Vertebrata</taxon>
        <taxon>Euteleostomi</taxon>
        <taxon>Amphibia</taxon>
        <taxon>Batrachia</taxon>
        <taxon>Anura</taxon>
        <taxon>Pipoidea</taxon>
        <taxon>Pipidae</taxon>
        <taxon>Xenopodinae</taxon>
        <taxon>Xenopus</taxon>
        <taxon>Xenopus</taxon>
    </lineage>
</organism>
<evidence type="ECO:0000313" key="3">
    <source>
        <dbReference type="Proteomes" id="UP000694892"/>
    </source>
</evidence>